<organism evidence="1 2">
    <name type="scientific">Cellulomonas oligotrophica</name>
    <dbReference type="NCBI Taxonomy" id="931536"/>
    <lineage>
        <taxon>Bacteria</taxon>
        <taxon>Bacillati</taxon>
        <taxon>Actinomycetota</taxon>
        <taxon>Actinomycetes</taxon>
        <taxon>Micrococcales</taxon>
        <taxon>Cellulomonadaceae</taxon>
        <taxon>Cellulomonas</taxon>
    </lineage>
</organism>
<gene>
    <name evidence="1" type="ORF">BKA21_000298</name>
</gene>
<protein>
    <submittedName>
        <fullName evidence="1">Transcription elongation factor Elf1</fullName>
    </submittedName>
</protein>
<dbReference type="Proteomes" id="UP000577956">
    <property type="component" value="Unassembled WGS sequence"/>
</dbReference>
<dbReference type="RefSeq" id="WP_140458945.1">
    <property type="nucleotide sequence ID" value="NZ_BAABFI010000003.1"/>
</dbReference>
<evidence type="ECO:0000313" key="2">
    <source>
        <dbReference type="Proteomes" id="UP000577956"/>
    </source>
</evidence>
<dbReference type="AlphaFoldDB" id="A0A7Y9FCS0"/>
<keyword evidence="1" id="KW-0251">Elongation factor</keyword>
<proteinExistence type="predicted"/>
<dbReference type="EMBL" id="JACCBK010000001">
    <property type="protein sequence ID" value="NYD84749.1"/>
    <property type="molecule type" value="Genomic_DNA"/>
</dbReference>
<comment type="caution">
    <text evidence="1">The sequence shown here is derived from an EMBL/GenBank/DDBJ whole genome shotgun (WGS) entry which is preliminary data.</text>
</comment>
<sequence>MTHAAEATMPGTTPEIDEEARLHCPRCSSHELTAGAPVTDPAVAWTNHSITCRSCGTTRDLAVVAVFGRVVVRWLDETTDTPRR</sequence>
<reference evidence="1 2" key="1">
    <citation type="submission" date="2020-07" db="EMBL/GenBank/DDBJ databases">
        <title>Sequencing the genomes of 1000 actinobacteria strains.</title>
        <authorList>
            <person name="Klenk H.-P."/>
        </authorList>
    </citation>
    <scope>NUCLEOTIDE SEQUENCE [LARGE SCALE GENOMIC DNA]</scope>
    <source>
        <strain evidence="1 2">DSM 24482</strain>
    </source>
</reference>
<accession>A0A7Y9FCS0</accession>
<name>A0A7Y9FCS0_9CELL</name>
<dbReference type="GO" id="GO:0003746">
    <property type="term" value="F:translation elongation factor activity"/>
    <property type="evidence" value="ECO:0007669"/>
    <property type="project" value="UniProtKB-KW"/>
</dbReference>
<keyword evidence="1" id="KW-0648">Protein biosynthesis</keyword>
<evidence type="ECO:0000313" key="1">
    <source>
        <dbReference type="EMBL" id="NYD84749.1"/>
    </source>
</evidence>